<feature type="domain" description="Ig-like" evidence="11">
    <location>
        <begin position="149"/>
        <end position="251"/>
    </location>
</feature>
<dbReference type="Gene3D" id="3.30.200.20">
    <property type="entry name" value="Phosphorylase Kinase, domain 1"/>
    <property type="match status" value="1"/>
</dbReference>
<dbReference type="Ensembl" id="ENSGMOT00000009866.2">
    <property type="protein sequence ID" value="ENSGMOP00000009607.2"/>
    <property type="gene ID" value="ENSGMOG00000008991.2"/>
</dbReference>
<protein>
    <submittedName>
        <fullName evidence="13">Myosin light chain kinase, smooth muscle-like</fullName>
    </submittedName>
</protein>
<accession>A0A8C4ZA70</accession>
<evidence type="ECO:0000256" key="7">
    <source>
        <dbReference type="ARBA" id="ARBA00023319"/>
    </source>
</evidence>
<dbReference type="Pfam" id="PF00041">
    <property type="entry name" value="fn3"/>
    <property type="match status" value="1"/>
</dbReference>
<feature type="domain" description="Protein kinase" evidence="10">
    <location>
        <begin position="381"/>
        <end position="636"/>
    </location>
</feature>
<dbReference type="InterPro" id="IPR017441">
    <property type="entry name" value="Protein_kinase_ATP_BS"/>
</dbReference>
<dbReference type="InterPro" id="IPR036179">
    <property type="entry name" value="Ig-like_dom_sf"/>
</dbReference>
<dbReference type="SMART" id="SM00220">
    <property type="entry name" value="S_TKc"/>
    <property type="match status" value="1"/>
</dbReference>
<proteinExistence type="inferred from homology"/>
<dbReference type="AlphaFoldDB" id="A0A8C4ZA70"/>
<dbReference type="InterPro" id="IPR036116">
    <property type="entry name" value="FN3_sf"/>
</dbReference>
<comment type="similarity">
    <text evidence="2">Belongs to the protein kinase superfamily. CAMK Ser/Thr protein kinase family.</text>
</comment>
<dbReference type="CDD" id="cd00063">
    <property type="entry name" value="FN3"/>
    <property type="match status" value="1"/>
</dbReference>
<evidence type="ECO:0000256" key="3">
    <source>
        <dbReference type="ARBA" id="ARBA00022490"/>
    </source>
</evidence>
<evidence type="ECO:0000313" key="13">
    <source>
        <dbReference type="Ensembl" id="ENSGMOP00000009607.2"/>
    </source>
</evidence>
<keyword evidence="4" id="KW-0677">Repeat</keyword>
<evidence type="ECO:0000313" key="14">
    <source>
        <dbReference type="Proteomes" id="UP000694546"/>
    </source>
</evidence>
<feature type="binding site" evidence="8">
    <location>
        <position position="410"/>
    </location>
    <ligand>
        <name>ATP</name>
        <dbReference type="ChEBI" id="CHEBI:30616"/>
    </ligand>
</feature>
<dbReference type="InterPro" id="IPR003598">
    <property type="entry name" value="Ig_sub2"/>
</dbReference>
<evidence type="ECO:0000256" key="5">
    <source>
        <dbReference type="ARBA" id="ARBA00022741"/>
    </source>
</evidence>
<feature type="compositionally biased region" description="Basic and acidic residues" evidence="9">
    <location>
        <begin position="90"/>
        <end position="100"/>
    </location>
</feature>
<dbReference type="SMART" id="SM00408">
    <property type="entry name" value="IGc2"/>
    <property type="match status" value="2"/>
</dbReference>
<evidence type="ECO:0000256" key="2">
    <source>
        <dbReference type="ARBA" id="ARBA00006692"/>
    </source>
</evidence>
<feature type="region of interest" description="Disordered" evidence="9">
    <location>
        <begin position="85"/>
        <end position="154"/>
    </location>
</feature>
<dbReference type="PROSITE" id="PS50853">
    <property type="entry name" value="FN3"/>
    <property type="match status" value="1"/>
</dbReference>
<sequence length="807" mass="90107">MSGREVQCRQRERDARSGASRVPGSSRWVAPNSAMNGGPRDEEEKREEKGRKTYISTFRLNIQPSAGPRGKDVCEVEEMEKVEEVEEVVEEGRQKGDCRESPALQHGPTEESPSAGRRKSSTVPWKPRATLKEVGRRDTWSSDTKPTSPSPAKVDKKGVVVEFGACEEQLEVQRGAQTRLHCSFSSSSLPVACCWIHNREKEVVDGPQTRVSSSQSESTLLIRHTMPRHRGTYTLVVRHRHGLQHQSIYLSVIEAPEAPGSPPVVSQLSTRSLVLSWGGPNYDGGSAILGYVVEKRAVGPGQAGDWSVVANRCMSTSLRVRSGLEPQVPYRFRVRAYNFSGASEPSEESELVKLETAGGKEEEPTYVTVTVDTKNTVSDHYTVGKKLGVGRFGQVLLLHHKQSGEVYAGKFYRGHTAKERAAARREMDIMNLLHHPKLVQYLAAYDTASEVVMVMEYITGGELFERIVHESFEHTEPTSVRYVKQILEGMQYVHKQNIVHLDLKPENIVCVDSTDIQVKIIDFGLASKLEPDKVLKVMHGTPEFMAPEVVNYEPVGLETDMWSIGVICYILLSGESPFQGDNVTETQALVTAARYEFDEESFEDISDEARGFISSLLQKDLRNRLSCDQALAHPWMAFYSRPPNRNRTLSKKKMKTFLARRKWKKTAWAVKALNRMAALSFRPDFPAEPSEELAWGGEAEQAIQRLDEQLHKEPRFKLTLRDAVPAEGGTARLSCVVDGYPQPAIEWLLNNERLVETSRTTAEQSEEGSCSLVLTGLQQSDSGIYSCRATNDLGEALCSAKLRVVLE</sequence>
<dbReference type="InterPro" id="IPR000719">
    <property type="entry name" value="Prot_kinase_dom"/>
</dbReference>
<dbReference type="InterPro" id="IPR013098">
    <property type="entry name" value="Ig_I-set"/>
</dbReference>
<dbReference type="InterPro" id="IPR003599">
    <property type="entry name" value="Ig_sub"/>
</dbReference>
<dbReference type="PANTHER" id="PTHR47633">
    <property type="entry name" value="IMMUNOGLOBULIN"/>
    <property type="match status" value="1"/>
</dbReference>
<dbReference type="InterPro" id="IPR013783">
    <property type="entry name" value="Ig-like_fold"/>
</dbReference>
<dbReference type="InterPro" id="IPR011009">
    <property type="entry name" value="Kinase-like_dom_sf"/>
</dbReference>
<evidence type="ECO:0000256" key="4">
    <source>
        <dbReference type="ARBA" id="ARBA00022737"/>
    </source>
</evidence>
<dbReference type="PROSITE" id="PS50011">
    <property type="entry name" value="PROTEIN_KINASE_DOM"/>
    <property type="match status" value="1"/>
</dbReference>
<dbReference type="SMART" id="SM00060">
    <property type="entry name" value="FN3"/>
    <property type="match status" value="1"/>
</dbReference>
<dbReference type="FunFam" id="1.10.510.10:FF:000594">
    <property type="entry name" value="Myosin light chain kinase isoform-III"/>
    <property type="match status" value="1"/>
</dbReference>
<dbReference type="SUPFAM" id="SSF56112">
    <property type="entry name" value="Protein kinase-like (PK-like)"/>
    <property type="match status" value="1"/>
</dbReference>
<evidence type="ECO:0000259" key="12">
    <source>
        <dbReference type="PROSITE" id="PS50853"/>
    </source>
</evidence>
<dbReference type="Gene3D" id="2.60.40.10">
    <property type="entry name" value="Immunoglobulins"/>
    <property type="match status" value="3"/>
</dbReference>
<evidence type="ECO:0000256" key="9">
    <source>
        <dbReference type="SAM" id="MobiDB-lite"/>
    </source>
</evidence>
<dbReference type="SUPFAM" id="SSF49265">
    <property type="entry name" value="Fibronectin type III"/>
    <property type="match status" value="1"/>
</dbReference>
<dbReference type="KEGG" id="gmh:115531009"/>
<feature type="compositionally biased region" description="Basic and acidic residues" evidence="9">
    <location>
        <begin position="1"/>
        <end position="16"/>
    </location>
</feature>
<dbReference type="FunFam" id="2.60.40.10:FF:000425">
    <property type="entry name" value="Myosin light chain kinase"/>
    <property type="match status" value="1"/>
</dbReference>
<reference evidence="13" key="2">
    <citation type="submission" date="2025-09" db="UniProtKB">
        <authorList>
            <consortium name="Ensembl"/>
        </authorList>
    </citation>
    <scope>IDENTIFICATION</scope>
</reference>
<evidence type="ECO:0000259" key="10">
    <source>
        <dbReference type="PROSITE" id="PS50011"/>
    </source>
</evidence>
<gene>
    <name evidence="13" type="primary">LOC115531009</name>
</gene>
<comment type="subcellular location">
    <subcellularLocation>
        <location evidence="1">Cytoplasm</location>
    </subcellularLocation>
</comment>
<dbReference type="PANTHER" id="PTHR47633:SF9">
    <property type="entry name" value="NON-SPECIFIC SERINE_THREONINE PROTEIN KINASE"/>
    <property type="match status" value="1"/>
</dbReference>
<feature type="domain" description="Fibronectin type-III" evidence="12">
    <location>
        <begin position="259"/>
        <end position="359"/>
    </location>
</feature>
<dbReference type="PROSITE" id="PS50835">
    <property type="entry name" value="IG_LIKE"/>
    <property type="match status" value="2"/>
</dbReference>
<dbReference type="GeneTree" id="ENSGT00940000163949"/>
<keyword evidence="5 8" id="KW-0547">Nucleotide-binding</keyword>
<evidence type="ECO:0000256" key="6">
    <source>
        <dbReference type="ARBA" id="ARBA00022840"/>
    </source>
</evidence>
<dbReference type="PROSITE" id="PS00108">
    <property type="entry name" value="PROTEIN_KINASE_ST"/>
    <property type="match status" value="1"/>
</dbReference>
<dbReference type="InterPro" id="IPR008271">
    <property type="entry name" value="Ser/Thr_kinase_AS"/>
</dbReference>
<dbReference type="RefSeq" id="XP_030195817.1">
    <property type="nucleotide sequence ID" value="XM_030339957.1"/>
</dbReference>
<keyword evidence="7" id="KW-0393">Immunoglobulin domain</keyword>
<evidence type="ECO:0000256" key="1">
    <source>
        <dbReference type="ARBA" id="ARBA00004496"/>
    </source>
</evidence>
<feature type="compositionally biased region" description="Basic and acidic residues" evidence="9">
    <location>
        <begin position="39"/>
        <end position="51"/>
    </location>
</feature>
<dbReference type="InterPro" id="IPR007110">
    <property type="entry name" value="Ig-like_dom"/>
</dbReference>
<feature type="compositionally biased region" description="Basic and acidic residues" evidence="9">
    <location>
        <begin position="130"/>
        <end position="140"/>
    </location>
</feature>
<dbReference type="OMA" id="KWKKTGQ"/>
<dbReference type="SMART" id="SM00409">
    <property type="entry name" value="IG"/>
    <property type="match status" value="2"/>
</dbReference>
<feature type="domain" description="Ig-like" evidence="11">
    <location>
        <begin position="714"/>
        <end position="803"/>
    </location>
</feature>
<dbReference type="InterPro" id="IPR003961">
    <property type="entry name" value="FN3_dom"/>
</dbReference>
<name>A0A8C4ZA70_GADMO</name>
<organism evidence="13 14">
    <name type="scientific">Gadus morhua</name>
    <name type="common">Atlantic cod</name>
    <dbReference type="NCBI Taxonomy" id="8049"/>
    <lineage>
        <taxon>Eukaryota</taxon>
        <taxon>Metazoa</taxon>
        <taxon>Chordata</taxon>
        <taxon>Craniata</taxon>
        <taxon>Vertebrata</taxon>
        <taxon>Euteleostomi</taxon>
        <taxon>Actinopterygii</taxon>
        <taxon>Neopterygii</taxon>
        <taxon>Teleostei</taxon>
        <taxon>Neoteleostei</taxon>
        <taxon>Acanthomorphata</taxon>
        <taxon>Zeiogadaria</taxon>
        <taxon>Gadariae</taxon>
        <taxon>Gadiformes</taxon>
        <taxon>Gadoidei</taxon>
        <taxon>Gadidae</taxon>
        <taxon>Gadus</taxon>
    </lineage>
</organism>
<keyword evidence="6 8" id="KW-0067">ATP-binding</keyword>
<evidence type="ECO:0000256" key="8">
    <source>
        <dbReference type="PROSITE-ProRule" id="PRU10141"/>
    </source>
</evidence>
<dbReference type="GO" id="GO:0004672">
    <property type="term" value="F:protein kinase activity"/>
    <property type="evidence" value="ECO:0007669"/>
    <property type="project" value="InterPro"/>
</dbReference>
<dbReference type="Pfam" id="PF00069">
    <property type="entry name" value="Pkinase"/>
    <property type="match status" value="1"/>
</dbReference>
<dbReference type="SUPFAM" id="SSF48726">
    <property type="entry name" value="Immunoglobulin"/>
    <property type="match status" value="2"/>
</dbReference>
<keyword evidence="14" id="KW-1185">Reference proteome</keyword>
<evidence type="ECO:0000259" key="11">
    <source>
        <dbReference type="PROSITE" id="PS50835"/>
    </source>
</evidence>
<dbReference type="GO" id="GO:0005737">
    <property type="term" value="C:cytoplasm"/>
    <property type="evidence" value="ECO:0007669"/>
    <property type="project" value="UniProtKB-SubCell"/>
</dbReference>
<dbReference type="RefSeq" id="XP_030195816.1">
    <property type="nucleotide sequence ID" value="XM_030339956.1"/>
</dbReference>
<feature type="region of interest" description="Disordered" evidence="9">
    <location>
        <begin position="1"/>
        <end position="56"/>
    </location>
</feature>
<dbReference type="PROSITE" id="PS00107">
    <property type="entry name" value="PROTEIN_KINASE_ATP"/>
    <property type="match status" value="1"/>
</dbReference>
<dbReference type="Pfam" id="PF07679">
    <property type="entry name" value="I-set"/>
    <property type="match status" value="2"/>
</dbReference>
<dbReference type="Gene3D" id="1.10.510.10">
    <property type="entry name" value="Transferase(Phosphotransferase) domain 1"/>
    <property type="match status" value="1"/>
</dbReference>
<dbReference type="GeneID" id="115531009"/>
<reference evidence="13" key="1">
    <citation type="submission" date="2025-08" db="UniProtKB">
        <authorList>
            <consortium name="Ensembl"/>
        </authorList>
    </citation>
    <scope>IDENTIFICATION</scope>
</reference>
<dbReference type="GO" id="GO:0005524">
    <property type="term" value="F:ATP binding"/>
    <property type="evidence" value="ECO:0007669"/>
    <property type="project" value="UniProtKB-UniRule"/>
</dbReference>
<keyword evidence="3" id="KW-0963">Cytoplasm</keyword>
<dbReference type="Proteomes" id="UP000694546">
    <property type="component" value="Chromosome 18"/>
</dbReference>
<dbReference type="OrthoDB" id="6070751at2759"/>